<dbReference type="SUPFAM" id="SSF55961">
    <property type="entry name" value="Bet v1-like"/>
    <property type="match status" value="1"/>
</dbReference>
<comment type="similarity">
    <text evidence="1">Belongs to the AHA1 family.</text>
</comment>
<feature type="domain" description="Activator of Hsp90 ATPase homologue 1/2-like C-terminal" evidence="2">
    <location>
        <begin position="15"/>
        <end position="142"/>
    </location>
</feature>
<dbReference type="Proteomes" id="UP001649381">
    <property type="component" value="Unassembled WGS sequence"/>
</dbReference>
<evidence type="ECO:0000313" key="4">
    <source>
        <dbReference type="Proteomes" id="UP001649381"/>
    </source>
</evidence>
<dbReference type="EMBL" id="JAKIJS010000001">
    <property type="protein sequence ID" value="MCF6136423.1"/>
    <property type="molecule type" value="Genomic_DNA"/>
</dbReference>
<dbReference type="RefSeq" id="WP_236331101.1">
    <property type="nucleotide sequence ID" value="NZ_JAKIJS010000001.1"/>
</dbReference>
<organism evidence="3 4">
    <name type="scientific">Pseudalkalibacillus berkeleyi</name>
    <dbReference type="NCBI Taxonomy" id="1069813"/>
    <lineage>
        <taxon>Bacteria</taxon>
        <taxon>Bacillati</taxon>
        <taxon>Bacillota</taxon>
        <taxon>Bacilli</taxon>
        <taxon>Bacillales</taxon>
        <taxon>Fictibacillaceae</taxon>
        <taxon>Pseudalkalibacillus</taxon>
    </lineage>
</organism>
<reference evidence="3 4" key="1">
    <citation type="submission" date="2022-01" db="EMBL/GenBank/DDBJ databases">
        <title>Alkalihalobacillus sp. EGI L200015, a novel bacterium isolated from a salt lake sediment.</title>
        <authorList>
            <person name="Gao L."/>
            <person name="Fang B.-Z."/>
            <person name="Li W.-J."/>
        </authorList>
    </citation>
    <scope>NUCLEOTIDE SEQUENCE [LARGE SCALE GENOMIC DNA]</scope>
    <source>
        <strain evidence="3 4">KCTC 12718</strain>
    </source>
</reference>
<accession>A0ABS9GUA6</accession>
<dbReference type="Gene3D" id="3.30.530.20">
    <property type="match status" value="1"/>
</dbReference>
<dbReference type="CDD" id="cd08893">
    <property type="entry name" value="SRPBCC_CalC_Aha1-like_GntR-HTH"/>
    <property type="match status" value="1"/>
</dbReference>
<proteinExistence type="inferred from homology"/>
<evidence type="ECO:0000259" key="2">
    <source>
        <dbReference type="Pfam" id="PF08327"/>
    </source>
</evidence>
<comment type="caution">
    <text evidence="3">The sequence shown here is derived from an EMBL/GenBank/DDBJ whole genome shotgun (WGS) entry which is preliminary data.</text>
</comment>
<protein>
    <submittedName>
        <fullName evidence="3">SRPBCC family protein</fullName>
    </submittedName>
</protein>
<dbReference type="Pfam" id="PF08327">
    <property type="entry name" value="AHSA1"/>
    <property type="match status" value="1"/>
</dbReference>
<dbReference type="InterPro" id="IPR013538">
    <property type="entry name" value="ASHA1/2-like_C"/>
</dbReference>
<dbReference type="InterPro" id="IPR023393">
    <property type="entry name" value="START-like_dom_sf"/>
</dbReference>
<evidence type="ECO:0000313" key="3">
    <source>
        <dbReference type="EMBL" id="MCF6136423.1"/>
    </source>
</evidence>
<keyword evidence="4" id="KW-1185">Reference proteome</keyword>
<evidence type="ECO:0000256" key="1">
    <source>
        <dbReference type="ARBA" id="ARBA00006817"/>
    </source>
</evidence>
<sequence length="152" mass="17472">MNNRTFVYATYIASTPEKIWEALTSGEFTKQYFFGHRVVSDWTKGAEVTFLRENDEIDIHGTVLKSEPYEMLKYTWLSPKDPVDRVQQMTVTFDLKQMDDTVKLTVIHENLSERDFSNDPNTFQGVNNGWPAIISNLKSLLETGKTLSAVKI</sequence>
<name>A0ABS9GUA6_9BACL</name>
<gene>
    <name evidence="3" type="ORF">L2716_01690</name>
</gene>